<feature type="compositionally biased region" description="Basic and acidic residues" evidence="1">
    <location>
        <begin position="500"/>
        <end position="509"/>
    </location>
</feature>
<evidence type="ECO:0000313" key="2">
    <source>
        <dbReference type="EMBL" id="CAL1532701.1"/>
    </source>
</evidence>
<protein>
    <submittedName>
        <fullName evidence="2">Uncharacterized protein</fullName>
    </submittedName>
</protein>
<dbReference type="AlphaFoldDB" id="A0AAV2HFE9"/>
<dbReference type="EMBL" id="CAXITT010000123">
    <property type="protein sequence ID" value="CAL1532701.1"/>
    <property type="molecule type" value="Genomic_DNA"/>
</dbReference>
<evidence type="ECO:0000256" key="1">
    <source>
        <dbReference type="SAM" id="MobiDB-lite"/>
    </source>
</evidence>
<evidence type="ECO:0000313" key="3">
    <source>
        <dbReference type="Proteomes" id="UP001497497"/>
    </source>
</evidence>
<feature type="region of interest" description="Disordered" evidence="1">
    <location>
        <begin position="544"/>
        <end position="642"/>
    </location>
</feature>
<feature type="region of interest" description="Disordered" evidence="1">
    <location>
        <begin position="451"/>
        <end position="532"/>
    </location>
</feature>
<organism evidence="2 3">
    <name type="scientific">Lymnaea stagnalis</name>
    <name type="common">Great pond snail</name>
    <name type="synonym">Helix stagnalis</name>
    <dbReference type="NCBI Taxonomy" id="6523"/>
    <lineage>
        <taxon>Eukaryota</taxon>
        <taxon>Metazoa</taxon>
        <taxon>Spiralia</taxon>
        <taxon>Lophotrochozoa</taxon>
        <taxon>Mollusca</taxon>
        <taxon>Gastropoda</taxon>
        <taxon>Heterobranchia</taxon>
        <taxon>Euthyneura</taxon>
        <taxon>Panpulmonata</taxon>
        <taxon>Hygrophila</taxon>
        <taxon>Lymnaeoidea</taxon>
        <taxon>Lymnaeidae</taxon>
        <taxon>Lymnaea</taxon>
    </lineage>
</organism>
<feature type="compositionally biased region" description="Basic and acidic residues" evidence="1">
    <location>
        <begin position="632"/>
        <end position="642"/>
    </location>
</feature>
<keyword evidence="3" id="KW-1185">Reference proteome</keyword>
<reference evidence="2 3" key="1">
    <citation type="submission" date="2024-04" db="EMBL/GenBank/DDBJ databases">
        <authorList>
            <consortium name="Genoscope - CEA"/>
            <person name="William W."/>
        </authorList>
    </citation>
    <scope>NUCLEOTIDE SEQUENCE [LARGE SCALE GENOMIC DNA]</scope>
</reference>
<feature type="region of interest" description="Disordered" evidence="1">
    <location>
        <begin position="266"/>
        <end position="348"/>
    </location>
</feature>
<comment type="caution">
    <text evidence="2">The sequence shown here is derived from an EMBL/GenBank/DDBJ whole genome shotgun (WGS) entry which is preliminary data.</text>
</comment>
<feature type="compositionally biased region" description="Pro residues" evidence="1">
    <location>
        <begin position="295"/>
        <end position="307"/>
    </location>
</feature>
<dbReference type="Proteomes" id="UP001497497">
    <property type="component" value="Unassembled WGS sequence"/>
</dbReference>
<sequence>MMYIDLSYEGRQLAVRSQLDNGKLPHGGYRGMKRFPPSLFSYEKGEEFQERLQQEVTRVLEEEELSKYGSSPSWSILLHKGPAYSDESPLMTCGYLASNKNEQSGTYDMFSRASGTSQKCAPPLRQNGVTYYRPNRTHQYLSATELKDCAEGEVNIKYGRPTRTTLLRARQRSNSAPVIPYHTGREFLHRLEDIRNSGPVLSSSEYLQLQSLCEGESVHSYLTGARYNRAHCLDSKSVDHSGVYMPKHNPAFGCFFSGPKGSWYLKEPDDGQVTQGQGRVKQGQAHTKVSTPDLPVHPVPPPPPRPTSAPSQYKSAPSTQFLKETLSGNDHPVKNRFRKNGTGTGRRNLDLNIVGRQLPVNGVKLPSLQSPRKPTQAFLEPVYKLDVTQSSPSTRVTGNVCVPMTQVKVKDLTAGLHDTAAEVTGSDDRTFGVEGHRIRVAPVVSSILTVPEPDAVAEDSPRRDENLSEEINSGAHQGGLSEDVRRDDNEMNTAEETDEEIRVVEKDADGVGEEGAVQDGGETSPEIPRVEVVEEDFLNIEIEVGNNESKTGVMVEEEKEDGNEEDVGGGEDDINEGKDEDVRQDGSPGEIRPSPGDTTVEIPSTDELPAAGVTFFLTEKGAGETTDDVDDGVTRTEDTPRL</sequence>
<feature type="compositionally biased region" description="Basic and acidic residues" evidence="1">
    <location>
        <begin position="575"/>
        <end position="584"/>
    </location>
</feature>
<proteinExistence type="predicted"/>
<accession>A0AAV2HFE9</accession>
<gene>
    <name evidence="2" type="ORF">GSLYS_00006719001</name>
</gene>
<name>A0AAV2HFE9_LYMST</name>
<feature type="compositionally biased region" description="Polar residues" evidence="1">
    <location>
        <begin position="311"/>
        <end position="328"/>
    </location>
</feature>
<feature type="compositionally biased region" description="Acidic residues" evidence="1">
    <location>
        <begin position="555"/>
        <end position="574"/>
    </location>
</feature>